<dbReference type="GO" id="GO:0046872">
    <property type="term" value="F:metal ion binding"/>
    <property type="evidence" value="ECO:0007669"/>
    <property type="project" value="UniProtKB-KW"/>
</dbReference>
<dbReference type="PANTHER" id="PTHR12066:SF0">
    <property type="entry name" value="TELOMERASE REVERSE TRANSCRIPTASE"/>
    <property type="match status" value="1"/>
</dbReference>
<dbReference type="InterPro" id="IPR003545">
    <property type="entry name" value="Telomerase_RT"/>
</dbReference>
<dbReference type="EC" id="2.7.7.49" evidence="3 16"/>
<gene>
    <name evidence="18" type="ORF">GHT09_015326</name>
</gene>
<evidence type="ECO:0000256" key="12">
    <source>
        <dbReference type="ARBA" id="ARBA00023242"/>
    </source>
</evidence>
<keyword evidence="5 16" id="KW-0158">Chromosome</keyword>
<dbReference type="GO" id="GO:0042162">
    <property type="term" value="F:telomeric DNA binding"/>
    <property type="evidence" value="ECO:0007669"/>
    <property type="project" value="TreeGrafter"/>
</dbReference>
<keyword evidence="6 16" id="KW-0808">Transferase</keyword>
<dbReference type="GO" id="GO:0005730">
    <property type="term" value="C:nucleolus"/>
    <property type="evidence" value="ECO:0007669"/>
    <property type="project" value="UniProtKB-SubCell"/>
</dbReference>
<evidence type="ECO:0000313" key="18">
    <source>
        <dbReference type="EMBL" id="KAF7473991.1"/>
    </source>
</evidence>
<dbReference type="GO" id="GO:0005737">
    <property type="term" value="C:cytoplasm"/>
    <property type="evidence" value="ECO:0007669"/>
    <property type="project" value="UniProtKB-SubCell"/>
</dbReference>
<dbReference type="InterPro" id="IPR049139">
    <property type="entry name" value="TERT_C"/>
</dbReference>
<dbReference type="Proteomes" id="UP000662637">
    <property type="component" value="Unassembled WGS sequence"/>
</dbReference>
<comment type="catalytic activity">
    <reaction evidence="15 16">
        <text>DNA(n) + a 2'-deoxyribonucleoside 5'-triphosphate = DNA(n+1) + diphosphate</text>
        <dbReference type="Rhea" id="RHEA:22508"/>
        <dbReference type="Rhea" id="RHEA-COMP:17339"/>
        <dbReference type="Rhea" id="RHEA-COMP:17340"/>
        <dbReference type="ChEBI" id="CHEBI:33019"/>
        <dbReference type="ChEBI" id="CHEBI:61560"/>
        <dbReference type="ChEBI" id="CHEBI:173112"/>
        <dbReference type="EC" id="2.7.7.49"/>
    </reaction>
</comment>
<dbReference type="PANTHER" id="PTHR12066">
    <property type="entry name" value="TELOMERASE REVERSE TRANSCRIPTASE"/>
    <property type="match status" value="1"/>
</dbReference>
<dbReference type="Gene3D" id="1.10.357.90">
    <property type="match status" value="1"/>
</dbReference>
<evidence type="ECO:0000256" key="5">
    <source>
        <dbReference type="ARBA" id="ARBA00022454"/>
    </source>
</evidence>
<keyword evidence="13" id="KW-0687">Ribonucleoprotein</keyword>
<proteinExistence type="inferred from homology"/>
<evidence type="ECO:0000256" key="9">
    <source>
        <dbReference type="ARBA" id="ARBA00022842"/>
    </source>
</evidence>
<keyword evidence="10 16" id="KW-0779">Telomere</keyword>
<dbReference type="GO" id="GO:0000781">
    <property type="term" value="C:chromosome, telomeric region"/>
    <property type="evidence" value="ECO:0007669"/>
    <property type="project" value="UniProtKB-SubCell"/>
</dbReference>
<keyword evidence="7 16" id="KW-0548">Nucleotidyltransferase</keyword>
<evidence type="ECO:0000256" key="1">
    <source>
        <dbReference type="ARBA" id="ARBA00004574"/>
    </source>
</evidence>
<dbReference type="FunFam" id="1.10.357.90:FF:000001">
    <property type="entry name" value="Telomerase reverse transcriptase"/>
    <property type="match status" value="1"/>
</dbReference>
<organism evidence="18 19">
    <name type="scientific">Marmota monax</name>
    <name type="common">Woodchuck</name>
    <dbReference type="NCBI Taxonomy" id="9995"/>
    <lineage>
        <taxon>Eukaryota</taxon>
        <taxon>Metazoa</taxon>
        <taxon>Chordata</taxon>
        <taxon>Craniata</taxon>
        <taxon>Vertebrata</taxon>
        <taxon>Euteleostomi</taxon>
        <taxon>Mammalia</taxon>
        <taxon>Eutheria</taxon>
        <taxon>Euarchontoglires</taxon>
        <taxon>Glires</taxon>
        <taxon>Rodentia</taxon>
        <taxon>Sciuromorpha</taxon>
        <taxon>Sciuridae</taxon>
        <taxon>Xerinae</taxon>
        <taxon>Marmotini</taxon>
        <taxon>Marmota</taxon>
    </lineage>
</organism>
<comment type="similarity">
    <text evidence="2 16">Belongs to the reverse transcriptase family. Telomerase subfamily.</text>
</comment>
<evidence type="ECO:0000256" key="7">
    <source>
        <dbReference type="ARBA" id="ARBA00022695"/>
    </source>
</evidence>
<comment type="domain">
    <text evidence="16">The primer grip sequence in the RT domain is required for telomerase activity and for stable association with short telomeric primers.</text>
</comment>
<keyword evidence="11 16" id="KW-0695">RNA-directed DNA polymerase</keyword>
<comment type="caution">
    <text evidence="18">The sequence shown here is derived from an EMBL/GenBank/DDBJ whole genome shotgun (WGS) entry which is preliminary data.</text>
</comment>
<keyword evidence="8 16" id="KW-0479">Metal-binding</keyword>
<comment type="domain">
    <text evidence="16">The RNA-interacting domain 1 (RD1)/N-terminal extension (NTE) is required for interaction with the pseudoknot-template domain of each of TERC dimers. It contains anchor sites that bind primer nucleotides upstream of the RNA-DNA hybrid and is thus an essential determinant of repeat addition processivity.</text>
</comment>
<comment type="domain">
    <text evidence="16">The RNA-interacting domain 2 (RD2) is essential for both interaction with the CR4-CR5 domain of TERC and for DNA synthesis.</text>
</comment>
<evidence type="ECO:0000256" key="16">
    <source>
        <dbReference type="RuleBase" id="RU365061"/>
    </source>
</evidence>
<evidence type="ECO:0000256" key="13">
    <source>
        <dbReference type="ARBA" id="ARBA00023274"/>
    </source>
</evidence>
<dbReference type="GO" id="GO:0000333">
    <property type="term" value="C:telomerase catalytic core complex"/>
    <property type="evidence" value="ECO:0007669"/>
    <property type="project" value="TreeGrafter"/>
</dbReference>
<evidence type="ECO:0000259" key="17">
    <source>
        <dbReference type="Pfam" id="PF21399"/>
    </source>
</evidence>
<dbReference type="EMBL" id="WJEC01004541">
    <property type="protein sequence ID" value="KAF7473991.1"/>
    <property type="molecule type" value="Genomic_DNA"/>
</dbReference>
<keyword evidence="9 16" id="KW-0460">Magnesium</keyword>
<evidence type="ECO:0000256" key="2">
    <source>
        <dbReference type="ARBA" id="ARBA00008001"/>
    </source>
</evidence>
<comment type="subcellular location">
    <subcellularLocation>
        <location evidence="1 16">Chromosome</location>
        <location evidence="1 16">Telomere</location>
    </subcellularLocation>
    <subcellularLocation>
        <location evidence="16">Nucleus</location>
        <location evidence="16">Nucleolus</location>
    </subcellularLocation>
    <subcellularLocation>
        <location evidence="16">Nucleus</location>
        <location evidence="16">Nucleoplasm</location>
    </subcellularLocation>
    <subcellularLocation>
        <location evidence="16">Nucleus</location>
    </subcellularLocation>
    <subcellularLocation>
        <location evidence="16">Cytoplasm</location>
    </subcellularLocation>
    <subcellularLocation>
        <location evidence="16">Nucleus</location>
        <location evidence="16">PML body</location>
    </subcellularLocation>
    <text evidence="16">Shuttling between nuclear and cytoplasm depends on cell cycle, phosphorylation states, transformation and DNA damage. Diffuse localization in the nucleoplasm. Enriched in nucleoli of certain cell types. Translocated to the cytoplasm via nuclear pores in a CRM1/RAN-dependent manner involving oxidative stress-mediated phosphorylation at Tyr. Dephosphorylation at this site by SHP2 retains TERT in the nucleus. Translocated to the nucleus by phosphorylation by AKT.</text>
</comment>
<evidence type="ECO:0000256" key="11">
    <source>
        <dbReference type="ARBA" id="ARBA00022918"/>
    </source>
</evidence>
<evidence type="ECO:0000256" key="10">
    <source>
        <dbReference type="ARBA" id="ARBA00022895"/>
    </source>
</evidence>
<protein>
    <recommendedName>
        <fullName evidence="4 16">Telomerase reverse transcriptase</fullName>
        <ecNumber evidence="3 16">2.7.7.49</ecNumber>
    </recommendedName>
    <alternativeName>
        <fullName evidence="14 16">Telomerase catalytic subunit</fullName>
    </alternativeName>
</protein>
<accession>A0A834QCV7</accession>
<sequence>MSHEPAGSQSMLRALCPAHRGPRAGQLCLRRDVAGLGEEAQGSGSQQLLGEHTPDTPLCHSYAQTSVRASLTFHRGSKVGRNLRRKLLAVLRLKCHGLFLDLQVNSLQTVCVNTYKIFLLQAYRFHACVLQLPFSQQVRKNPRFFLRIVSDTASCCYSILRARNSGVSLGARGAAGPFPFEAAQWLCHQAFLVKLACHCATYKCLLGPLRTAQTQLCQKLPEATLAALKAAADPALTTDFKTILD</sequence>
<dbReference type="GO" id="GO:0016605">
    <property type="term" value="C:PML body"/>
    <property type="evidence" value="ECO:0007669"/>
    <property type="project" value="UniProtKB-SubCell"/>
</dbReference>
<evidence type="ECO:0000256" key="6">
    <source>
        <dbReference type="ARBA" id="ARBA00022679"/>
    </source>
</evidence>
<evidence type="ECO:0000313" key="19">
    <source>
        <dbReference type="Proteomes" id="UP000662637"/>
    </source>
</evidence>
<evidence type="ECO:0000256" key="15">
    <source>
        <dbReference type="ARBA" id="ARBA00048173"/>
    </source>
</evidence>
<evidence type="ECO:0000256" key="14">
    <source>
        <dbReference type="ARBA" id="ARBA00032044"/>
    </source>
</evidence>
<dbReference type="GO" id="GO:0003720">
    <property type="term" value="F:telomerase activity"/>
    <property type="evidence" value="ECO:0007669"/>
    <property type="project" value="InterPro"/>
</dbReference>
<feature type="domain" description="Telomerase reverse transcriptase C-terminal extension" evidence="17">
    <location>
        <begin position="81"/>
        <end position="210"/>
    </location>
</feature>
<dbReference type="GO" id="GO:0007004">
    <property type="term" value="P:telomere maintenance via telomerase"/>
    <property type="evidence" value="ECO:0007669"/>
    <property type="project" value="TreeGrafter"/>
</dbReference>
<evidence type="ECO:0000256" key="8">
    <source>
        <dbReference type="ARBA" id="ARBA00022723"/>
    </source>
</evidence>
<dbReference type="GO" id="GO:0070034">
    <property type="term" value="F:telomerase RNA binding"/>
    <property type="evidence" value="ECO:0007669"/>
    <property type="project" value="TreeGrafter"/>
</dbReference>
<reference evidence="18" key="1">
    <citation type="submission" date="2020-08" db="EMBL/GenBank/DDBJ databases">
        <authorList>
            <person name="Shumante A."/>
            <person name="Zimin A.V."/>
            <person name="Puiu D."/>
            <person name="Salzberg S.L."/>
        </authorList>
    </citation>
    <scope>NUCLEOTIDE SEQUENCE</scope>
    <source>
        <strain evidence="18">WC2-LM</strain>
        <tissue evidence="18">Liver</tissue>
    </source>
</reference>
<comment type="function">
    <text evidence="16">Telomerase is a ribonucleoprotein enzyme essential for the replication of chromosome termini in most eukaryotes. Active in progenitor and cancer cells. Inactive, or very low activity, in normal somatic cells. Catalytic component of the teleromerase holoenzyme complex whose main activity is the elongation of telomeres by acting as a reverse transcriptase that adds simple sequence repeats to chromosome ends by copying a template sequence within the RNA component of the enzyme. Catalyzes the RNA-dependent extension of 3'-chromosomal termini with the 6-nucleotide telomeric repeat unit, 5'-TTAGGG-3'. The catalytic cycle involves primer binding, primer extension and release of product once the template boundary has been reached or nascent product translocation followed by further extension. More active on substrates containing 2 or 3 telomeric repeats. Telomerase activity is regulated by a number of factors including telomerase complex-associated proteins, chaperones and polypeptide modifiers. Modulates Wnt signaling. Plays important roles in aging and antiapoptosis.</text>
</comment>
<keyword evidence="12 16" id="KW-0539">Nucleus</keyword>
<evidence type="ECO:0000256" key="4">
    <source>
        <dbReference type="ARBA" id="ARBA00016182"/>
    </source>
</evidence>
<evidence type="ECO:0000256" key="3">
    <source>
        <dbReference type="ARBA" id="ARBA00012493"/>
    </source>
</evidence>
<name>A0A834QCV7_MARMO</name>
<dbReference type="Pfam" id="PF21399">
    <property type="entry name" value="TERT_C"/>
    <property type="match status" value="1"/>
</dbReference>
<dbReference type="AlphaFoldDB" id="A0A834QCV7"/>